<dbReference type="InParanoid" id="A0A286U8X8"/>
<proteinExistence type="predicted"/>
<dbReference type="Proteomes" id="UP000217199">
    <property type="component" value="Unassembled WGS sequence"/>
</dbReference>
<feature type="region of interest" description="Disordered" evidence="1">
    <location>
        <begin position="1"/>
        <end position="30"/>
    </location>
</feature>
<evidence type="ECO:0000256" key="1">
    <source>
        <dbReference type="SAM" id="MobiDB-lite"/>
    </source>
</evidence>
<dbReference type="OrthoDB" id="10430138at2759"/>
<comment type="caution">
    <text evidence="2">The sequence shown here is derived from an EMBL/GenBank/DDBJ whole genome shotgun (WGS) entry which is preliminary data.</text>
</comment>
<gene>
    <name evidence="2" type="ORF">PNOK_0885700</name>
</gene>
<sequence>MPRAKYARLPRNGKLSRDSRANIAQATDRQHEDIRFLGNHESSSSAGTYTQQIRRQTFRGYNLDSVQHFDLEKEIENTLRYRRAEIKTRKDPPVVVETSAMEHVQGVSVHNENQCKPKASRFGSRYSCFGEKNQTKGNKEQSLGPNPVYKGAGVDIAYSDTDSETLFPIRNKKRGTPGSQYKHAEKKTYTMGFSDSSPSFTRELDQATEKSRSQSLKTFAKATIRKHRNLLYSREVDILSREPKWVPAEEGLEYLHHDGSSLLRQTLADQSSILTVEHKSRSCLEQARWLKDAARKVKSYLDFVEPESLDPRFSELFSSLGSKKRFKGARILFKEGKGKDWYPWKVRVEHDKYGFTKVSNTLKDAIEAMISHLEYEEPDFDSEETGGLVWQRSAECTSFL</sequence>
<keyword evidence="3" id="KW-1185">Reference proteome</keyword>
<dbReference type="AlphaFoldDB" id="A0A286U8X8"/>
<evidence type="ECO:0000313" key="3">
    <source>
        <dbReference type="Proteomes" id="UP000217199"/>
    </source>
</evidence>
<reference evidence="2 3" key="1">
    <citation type="journal article" date="2017" name="Mol. Ecol.">
        <title>Comparative and population genomic landscape of Phellinus noxius: A hypervariable fungus causing root rot in trees.</title>
        <authorList>
            <person name="Chung C.L."/>
            <person name="Lee T.J."/>
            <person name="Akiba M."/>
            <person name="Lee H.H."/>
            <person name="Kuo T.H."/>
            <person name="Liu D."/>
            <person name="Ke H.M."/>
            <person name="Yokoi T."/>
            <person name="Roa M.B."/>
            <person name="Lu M.J."/>
            <person name="Chang Y.Y."/>
            <person name="Ann P.J."/>
            <person name="Tsai J.N."/>
            <person name="Chen C.Y."/>
            <person name="Tzean S.S."/>
            <person name="Ota Y."/>
            <person name="Hattori T."/>
            <person name="Sahashi N."/>
            <person name="Liou R.F."/>
            <person name="Kikuchi T."/>
            <person name="Tsai I.J."/>
        </authorList>
    </citation>
    <scope>NUCLEOTIDE SEQUENCE [LARGE SCALE GENOMIC DNA]</scope>
    <source>
        <strain evidence="2 3">FFPRI411160</strain>
    </source>
</reference>
<dbReference type="EMBL" id="NBII01000009">
    <property type="protein sequence ID" value="PAV15999.1"/>
    <property type="molecule type" value="Genomic_DNA"/>
</dbReference>
<protein>
    <submittedName>
        <fullName evidence="2">Uncharacterized protein</fullName>
    </submittedName>
</protein>
<organism evidence="2 3">
    <name type="scientific">Pyrrhoderma noxium</name>
    <dbReference type="NCBI Taxonomy" id="2282107"/>
    <lineage>
        <taxon>Eukaryota</taxon>
        <taxon>Fungi</taxon>
        <taxon>Dikarya</taxon>
        <taxon>Basidiomycota</taxon>
        <taxon>Agaricomycotina</taxon>
        <taxon>Agaricomycetes</taxon>
        <taxon>Hymenochaetales</taxon>
        <taxon>Hymenochaetaceae</taxon>
        <taxon>Pyrrhoderma</taxon>
    </lineage>
</organism>
<name>A0A286U8X8_9AGAM</name>
<accession>A0A286U8X8</accession>
<evidence type="ECO:0000313" key="2">
    <source>
        <dbReference type="EMBL" id="PAV15999.1"/>
    </source>
</evidence>